<gene>
    <name evidence="2" type="ORF">CKAH01_03945</name>
</gene>
<accession>A0AAD9YNK4</accession>
<keyword evidence="3" id="KW-1185">Reference proteome</keyword>
<reference evidence="2" key="1">
    <citation type="submission" date="2023-02" db="EMBL/GenBank/DDBJ databases">
        <title>Colletotrichum kahawae CIFC_Que2 genome sequencing and assembly.</title>
        <authorList>
            <person name="Baroncelli R."/>
        </authorList>
    </citation>
    <scope>NUCLEOTIDE SEQUENCE</scope>
    <source>
        <strain evidence="2">CIFC_Que2</strain>
    </source>
</reference>
<comment type="caution">
    <text evidence="2">The sequence shown here is derived from an EMBL/GenBank/DDBJ whole genome shotgun (WGS) entry which is preliminary data.</text>
</comment>
<dbReference type="EMBL" id="VYYT01000068">
    <property type="protein sequence ID" value="KAK2772407.1"/>
    <property type="molecule type" value="Genomic_DNA"/>
</dbReference>
<organism evidence="2 3">
    <name type="scientific">Colletotrichum kahawae</name>
    <name type="common">Coffee berry disease fungus</name>
    <dbReference type="NCBI Taxonomy" id="34407"/>
    <lineage>
        <taxon>Eukaryota</taxon>
        <taxon>Fungi</taxon>
        <taxon>Dikarya</taxon>
        <taxon>Ascomycota</taxon>
        <taxon>Pezizomycotina</taxon>
        <taxon>Sordariomycetes</taxon>
        <taxon>Hypocreomycetidae</taxon>
        <taxon>Glomerellales</taxon>
        <taxon>Glomerellaceae</taxon>
        <taxon>Colletotrichum</taxon>
        <taxon>Colletotrichum gloeosporioides species complex</taxon>
    </lineage>
</organism>
<dbReference type="Proteomes" id="UP001281614">
    <property type="component" value="Unassembled WGS sequence"/>
</dbReference>
<sequence>MAEQLQQQPPPHQQRWQQGLSAAHLLVRFGSSSLSVRPPTSIGTLASPLAFFPPSADWPIPLVRQLPPVSQSPGTNQPRDREYEAARRLRRVIRISVARFPPASCQPDRHPGARRIPSTRHRTTH</sequence>
<feature type="region of interest" description="Disordered" evidence="1">
    <location>
        <begin position="100"/>
        <end position="125"/>
    </location>
</feature>
<evidence type="ECO:0000313" key="3">
    <source>
        <dbReference type="Proteomes" id="UP001281614"/>
    </source>
</evidence>
<evidence type="ECO:0000313" key="2">
    <source>
        <dbReference type="EMBL" id="KAK2772407.1"/>
    </source>
</evidence>
<protein>
    <submittedName>
        <fullName evidence="2">Uncharacterized protein</fullName>
    </submittedName>
</protein>
<proteinExistence type="predicted"/>
<dbReference type="AlphaFoldDB" id="A0AAD9YNK4"/>
<evidence type="ECO:0000256" key="1">
    <source>
        <dbReference type="SAM" id="MobiDB-lite"/>
    </source>
</evidence>
<name>A0AAD9YNK4_COLKA</name>